<comment type="caution">
    <text evidence="1">The sequence shown here is derived from an EMBL/GenBank/DDBJ whole genome shotgun (WGS) entry which is preliminary data.</text>
</comment>
<gene>
    <name evidence="1" type="ORF">S01H4_51242</name>
</gene>
<reference evidence="1" key="1">
    <citation type="journal article" date="2014" name="Front. Microbiol.">
        <title>High frequency of phylogenetically diverse reductive dehalogenase-homologous genes in deep subseafloor sedimentary metagenomes.</title>
        <authorList>
            <person name="Kawai M."/>
            <person name="Futagami T."/>
            <person name="Toyoda A."/>
            <person name="Takaki Y."/>
            <person name="Nishi S."/>
            <person name="Hori S."/>
            <person name="Arai W."/>
            <person name="Tsubouchi T."/>
            <person name="Morono Y."/>
            <person name="Uchiyama I."/>
            <person name="Ito T."/>
            <person name="Fujiyama A."/>
            <person name="Inagaki F."/>
            <person name="Takami H."/>
        </authorList>
    </citation>
    <scope>NUCLEOTIDE SEQUENCE</scope>
    <source>
        <strain evidence="1">Expedition CK06-06</strain>
    </source>
</reference>
<proteinExistence type="predicted"/>
<dbReference type="EMBL" id="BART01029159">
    <property type="protein sequence ID" value="GAG97851.1"/>
    <property type="molecule type" value="Genomic_DNA"/>
</dbReference>
<accession>X1DN44</accession>
<name>X1DN44_9ZZZZ</name>
<feature type="non-terminal residue" evidence="1">
    <location>
        <position position="1"/>
    </location>
</feature>
<dbReference type="AlphaFoldDB" id="X1DN44"/>
<organism evidence="1">
    <name type="scientific">marine sediment metagenome</name>
    <dbReference type="NCBI Taxonomy" id="412755"/>
    <lineage>
        <taxon>unclassified sequences</taxon>
        <taxon>metagenomes</taxon>
        <taxon>ecological metagenomes</taxon>
    </lineage>
</organism>
<evidence type="ECO:0000313" key="1">
    <source>
        <dbReference type="EMBL" id="GAG97851.1"/>
    </source>
</evidence>
<feature type="non-terminal residue" evidence="1">
    <location>
        <position position="269"/>
    </location>
</feature>
<protein>
    <submittedName>
        <fullName evidence="1">Uncharacterized protein</fullName>
    </submittedName>
</protein>
<sequence length="269" mass="31721">IIQRIYQDDPTFRGLFVISDVDQKNWEFVNAKTQGKKASKMLLRRMKVGTDAVRTATERIIMVQINENEEKTITAADLQVRHDEAFDVESVTKQFYKELSDWYFWALTLVDFPDDVGKNTEVRNAENVIHLITRLIFIWFLKEIGLVPGALFKRKELETILDFSKEKTGSAYYKAILQNLFFATLNVPMDEREFRVEKRYKGRNKDYMNHLVFRYANLFLKENCFKELFGEIPFLNGGLFDCLDFLQDGKQMRIDCFSDNPKNMDRLKV</sequence>